<gene>
    <name evidence="5" type="ORF">FHS56_001558</name>
</gene>
<evidence type="ECO:0000313" key="6">
    <source>
        <dbReference type="Proteomes" id="UP000537126"/>
    </source>
</evidence>
<keyword evidence="2" id="KW-0378">Hydrolase</keyword>
<evidence type="ECO:0000256" key="2">
    <source>
        <dbReference type="ARBA" id="ARBA00022801"/>
    </source>
</evidence>
<dbReference type="Pfam" id="PF13365">
    <property type="entry name" value="Trypsin_2"/>
    <property type="match status" value="1"/>
</dbReference>
<dbReference type="RefSeq" id="WP_166919351.1">
    <property type="nucleotide sequence ID" value="NZ_JAASRN010000002.1"/>
</dbReference>
<dbReference type="Proteomes" id="UP000537126">
    <property type="component" value="Unassembled WGS sequence"/>
</dbReference>
<dbReference type="InterPro" id="IPR001478">
    <property type="entry name" value="PDZ"/>
</dbReference>
<keyword evidence="3" id="KW-0472">Membrane</keyword>
<dbReference type="EMBL" id="JAASRN010000002">
    <property type="protein sequence ID" value="NIK74045.1"/>
    <property type="molecule type" value="Genomic_DNA"/>
</dbReference>
<dbReference type="SUPFAM" id="SSF50494">
    <property type="entry name" value="Trypsin-like serine proteases"/>
    <property type="match status" value="1"/>
</dbReference>
<dbReference type="AlphaFoldDB" id="A0A846MRF9"/>
<proteinExistence type="predicted"/>
<reference evidence="5 6" key="1">
    <citation type="submission" date="2020-03" db="EMBL/GenBank/DDBJ databases">
        <title>Genomic Encyclopedia of Type Strains, Phase IV (KMG-IV): sequencing the most valuable type-strain genomes for metagenomic binning, comparative biology and taxonomic classification.</title>
        <authorList>
            <person name="Goeker M."/>
        </authorList>
    </citation>
    <scope>NUCLEOTIDE SEQUENCE [LARGE SCALE GENOMIC DNA]</scope>
    <source>
        <strain evidence="5 6">DSM 5718</strain>
    </source>
</reference>
<dbReference type="PANTHER" id="PTHR43343:SF3">
    <property type="entry name" value="PROTEASE DO-LIKE 8, CHLOROPLASTIC"/>
    <property type="match status" value="1"/>
</dbReference>
<dbReference type="Pfam" id="PF13180">
    <property type="entry name" value="PDZ_2"/>
    <property type="match status" value="1"/>
</dbReference>
<feature type="transmembrane region" description="Helical" evidence="3">
    <location>
        <begin position="7"/>
        <end position="30"/>
    </location>
</feature>
<dbReference type="InterPro" id="IPR001940">
    <property type="entry name" value="Peptidase_S1C"/>
</dbReference>
<dbReference type="InterPro" id="IPR009003">
    <property type="entry name" value="Peptidase_S1_PA"/>
</dbReference>
<dbReference type="InterPro" id="IPR036034">
    <property type="entry name" value="PDZ_sf"/>
</dbReference>
<dbReference type="SUPFAM" id="SSF50156">
    <property type="entry name" value="PDZ domain-like"/>
    <property type="match status" value="1"/>
</dbReference>
<protein>
    <submittedName>
        <fullName evidence="5">Do/DeqQ family serine protease</fullName>
    </submittedName>
</protein>
<keyword evidence="3" id="KW-1133">Transmembrane helix</keyword>
<dbReference type="GO" id="GO:0006508">
    <property type="term" value="P:proteolysis"/>
    <property type="evidence" value="ECO:0007669"/>
    <property type="project" value="UniProtKB-KW"/>
</dbReference>
<dbReference type="PANTHER" id="PTHR43343">
    <property type="entry name" value="PEPTIDASE S12"/>
    <property type="match status" value="1"/>
</dbReference>
<sequence>MSNRIKNILFSPFAGGVAGALVVLLLFQWWNSPSKPEALIHQPDFSARPVAAAKGKVLDAEAFLEAANKAAPAIVHIKSRMRSSEAEEELFYSFHDRSLKIPRTTTGSGVLISKDGYLITNYHVVEGAYEIQILLWDQRYFEAEVIGTDPSTDLALLKIDADNLAFLPFGNSDQVQIGEWVLALGNPFDLSFTVTAGIISAKARNINIIREENGLQIESFLQTDAVVNPGNSGGALVNLRGELIGINTAIASQTGSYSGYSFAVPSNLVRKVAYDLLEYGEVQRAILGVQIQDLDIETARAYKLTHLNGVLVKAVNANSGAEEAGLKPGDIILKVDSLPIRNMSELQERIALHYPGETVQITFLRDGKKRSVTARLRNVKGGLALAKKVNNVHVFALGGEWESLSLEEMSRYELEGGARLLQLRPGPLFNAGLEKGFIVTELSINGKKIKIKDATQLAKLLRSAEAHRHVLYMEGIYPGGSRQYYPIEW</sequence>
<organism evidence="5 6">
    <name type="scientific">Thermonema lapsum</name>
    <dbReference type="NCBI Taxonomy" id="28195"/>
    <lineage>
        <taxon>Bacteria</taxon>
        <taxon>Pseudomonadati</taxon>
        <taxon>Bacteroidota</taxon>
        <taxon>Cytophagia</taxon>
        <taxon>Cytophagales</taxon>
        <taxon>Thermonemataceae</taxon>
        <taxon>Thermonema</taxon>
    </lineage>
</organism>
<evidence type="ECO:0000259" key="4">
    <source>
        <dbReference type="PROSITE" id="PS50106"/>
    </source>
</evidence>
<dbReference type="PRINTS" id="PR00834">
    <property type="entry name" value="PROTEASES2C"/>
</dbReference>
<keyword evidence="6" id="KW-1185">Reference proteome</keyword>
<evidence type="ECO:0000256" key="1">
    <source>
        <dbReference type="ARBA" id="ARBA00022670"/>
    </source>
</evidence>
<accession>A0A846MRF9</accession>
<keyword evidence="1 5" id="KW-0645">Protease</keyword>
<dbReference type="Gene3D" id="2.40.10.120">
    <property type="match status" value="1"/>
</dbReference>
<dbReference type="SMART" id="SM00228">
    <property type="entry name" value="PDZ"/>
    <property type="match status" value="1"/>
</dbReference>
<name>A0A846MRF9_9BACT</name>
<comment type="caution">
    <text evidence="5">The sequence shown here is derived from an EMBL/GenBank/DDBJ whole genome shotgun (WGS) entry which is preliminary data.</text>
</comment>
<dbReference type="InterPro" id="IPR051201">
    <property type="entry name" value="Chloro_Bact_Ser_Proteases"/>
</dbReference>
<feature type="domain" description="PDZ" evidence="4">
    <location>
        <begin position="276"/>
        <end position="367"/>
    </location>
</feature>
<evidence type="ECO:0000256" key="3">
    <source>
        <dbReference type="SAM" id="Phobius"/>
    </source>
</evidence>
<keyword evidence="3" id="KW-0812">Transmembrane</keyword>
<dbReference type="Gene3D" id="2.30.42.10">
    <property type="match status" value="1"/>
</dbReference>
<dbReference type="GO" id="GO:0004252">
    <property type="term" value="F:serine-type endopeptidase activity"/>
    <property type="evidence" value="ECO:0007669"/>
    <property type="project" value="InterPro"/>
</dbReference>
<evidence type="ECO:0000313" key="5">
    <source>
        <dbReference type="EMBL" id="NIK74045.1"/>
    </source>
</evidence>
<dbReference type="PROSITE" id="PS50106">
    <property type="entry name" value="PDZ"/>
    <property type="match status" value="1"/>
</dbReference>